<dbReference type="AlphaFoldDB" id="A0A1D8IT57"/>
<sequence>MVQGIDAMRNTRIVVMLSALTLLGGCATPTLRTGQPPALPPAERAPPGGMRTPQSAAAPAALPPAALALARDADRAADRRDWGVAARDLERGLNIAPHSALLWQRLAAVRYSQGHYRQVEALAHKSNALAGEDVAIRRINWRMIAAARVALGDRRGAEEATRRAATLRP</sequence>
<keyword evidence="3" id="KW-1185">Reference proteome</keyword>
<name>A0A1D8IT57_9GAMM</name>
<reference evidence="3" key="1">
    <citation type="submission" date="2016-09" db="EMBL/GenBank/DDBJ databases">
        <title>Acidihalobacter prosperus F5.</title>
        <authorList>
            <person name="Khaleque H.N."/>
            <person name="Ramsay J.P."/>
            <person name="Kaksonen A.H."/>
            <person name="Boxall N.J."/>
            <person name="Watkin E.L.J."/>
        </authorList>
    </citation>
    <scope>NUCLEOTIDE SEQUENCE [LARGE SCALE GENOMIC DNA]</scope>
    <source>
        <strain evidence="3">F5</strain>
    </source>
</reference>
<dbReference type="Proteomes" id="UP000095401">
    <property type="component" value="Chromosome"/>
</dbReference>
<protein>
    <recommendedName>
        <fullName evidence="4">Tetratricopeptide repeat protein</fullName>
    </recommendedName>
</protein>
<evidence type="ECO:0000313" key="3">
    <source>
        <dbReference type="Proteomes" id="UP000095401"/>
    </source>
</evidence>
<dbReference type="KEGG" id="aprs:BI364_06535"/>
<organism evidence="2 3">
    <name type="scientific">Acidihalobacter yilgarnensis</name>
    <dbReference type="NCBI Taxonomy" id="2819280"/>
    <lineage>
        <taxon>Bacteria</taxon>
        <taxon>Pseudomonadati</taxon>
        <taxon>Pseudomonadota</taxon>
        <taxon>Gammaproteobacteria</taxon>
        <taxon>Chromatiales</taxon>
        <taxon>Ectothiorhodospiraceae</taxon>
        <taxon>Acidihalobacter</taxon>
    </lineage>
</organism>
<dbReference type="EMBL" id="CP017415">
    <property type="protein sequence ID" value="AOU99603.1"/>
    <property type="molecule type" value="Genomic_DNA"/>
</dbReference>
<dbReference type="InterPro" id="IPR011990">
    <property type="entry name" value="TPR-like_helical_dom_sf"/>
</dbReference>
<accession>A0A1D8IT57</accession>
<proteinExistence type="predicted"/>
<dbReference type="Gene3D" id="1.25.40.10">
    <property type="entry name" value="Tetratricopeptide repeat domain"/>
    <property type="match status" value="1"/>
</dbReference>
<evidence type="ECO:0000256" key="1">
    <source>
        <dbReference type="SAM" id="MobiDB-lite"/>
    </source>
</evidence>
<gene>
    <name evidence="2" type="ORF">BI364_06535</name>
</gene>
<dbReference type="SUPFAM" id="SSF48452">
    <property type="entry name" value="TPR-like"/>
    <property type="match status" value="1"/>
</dbReference>
<feature type="region of interest" description="Disordered" evidence="1">
    <location>
        <begin position="30"/>
        <end position="57"/>
    </location>
</feature>
<evidence type="ECO:0008006" key="4">
    <source>
        <dbReference type="Google" id="ProtNLM"/>
    </source>
</evidence>
<evidence type="ECO:0000313" key="2">
    <source>
        <dbReference type="EMBL" id="AOU99603.1"/>
    </source>
</evidence>